<protein>
    <submittedName>
        <fullName evidence="2">G3382 protein</fullName>
    </submittedName>
</protein>
<comment type="caution">
    <text evidence="2">The sequence shown here is derived from an EMBL/GenBank/DDBJ whole genome shotgun (WGS) entry which is preliminary data.</text>
</comment>
<feature type="region of interest" description="Disordered" evidence="1">
    <location>
        <begin position="1"/>
        <end position="36"/>
    </location>
</feature>
<organism evidence="2 3">
    <name type="scientific">Coccomyxa viridis</name>
    <dbReference type="NCBI Taxonomy" id="1274662"/>
    <lineage>
        <taxon>Eukaryota</taxon>
        <taxon>Viridiplantae</taxon>
        <taxon>Chlorophyta</taxon>
        <taxon>core chlorophytes</taxon>
        <taxon>Trebouxiophyceae</taxon>
        <taxon>Trebouxiophyceae incertae sedis</taxon>
        <taxon>Coccomyxaceae</taxon>
        <taxon>Coccomyxa</taxon>
    </lineage>
</organism>
<name>A0ABP1FMN1_9CHLO</name>
<sequence>MLAGQPTEQQQQRRPWRSNPASRQSTDRAQPFWPVESPLLREPALVVEADVLGPSDEMPQSRGNSSFKAQVMPQQPHGHWQSSARTARSSTRMPTNVPQRQALRKHRRLGSDRGLAQAAQAVPQA</sequence>
<accession>A0ABP1FMN1</accession>
<feature type="compositionally biased region" description="Low complexity" evidence="1">
    <location>
        <begin position="82"/>
        <end position="92"/>
    </location>
</feature>
<gene>
    <name evidence="2" type="primary">g3382</name>
    <name evidence="2" type="ORF">VP750_LOCUS2889</name>
</gene>
<proteinExistence type="predicted"/>
<evidence type="ECO:0000313" key="2">
    <source>
        <dbReference type="EMBL" id="CAL5221230.1"/>
    </source>
</evidence>
<feature type="region of interest" description="Disordered" evidence="1">
    <location>
        <begin position="54"/>
        <end position="125"/>
    </location>
</feature>
<evidence type="ECO:0000256" key="1">
    <source>
        <dbReference type="SAM" id="MobiDB-lite"/>
    </source>
</evidence>
<dbReference type="EMBL" id="CAXHTA020000005">
    <property type="protein sequence ID" value="CAL5221230.1"/>
    <property type="molecule type" value="Genomic_DNA"/>
</dbReference>
<reference evidence="2 3" key="1">
    <citation type="submission" date="2024-06" db="EMBL/GenBank/DDBJ databases">
        <authorList>
            <person name="Kraege A."/>
            <person name="Thomma B."/>
        </authorList>
    </citation>
    <scope>NUCLEOTIDE SEQUENCE [LARGE SCALE GENOMIC DNA]</scope>
</reference>
<feature type="compositionally biased region" description="Polar residues" evidence="1">
    <location>
        <begin position="1"/>
        <end position="28"/>
    </location>
</feature>
<evidence type="ECO:0000313" key="3">
    <source>
        <dbReference type="Proteomes" id="UP001497392"/>
    </source>
</evidence>
<keyword evidence="3" id="KW-1185">Reference proteome</keyword>
<dbReference type="Proteomes" id="UP001497392">
    <property type="component" value="Unassembled WGS sequence"/>
</dbReference>